<proteinExistence type="predicted"/>
<protein>
    <submittedName>
        <fullName evidence="1">Uncharacterized protein</fullName>
    </submittedName>
</protein>
<sequence>MDIYLINSKNQNELKFIKDFSKILSKDKSVLILSFERNKDCNIEDLFDMGGMITYDICDYFLDLVGLEKIIRKTCENIDFAIAPLINSKYKIKKEDMSNLLEKINYYDVLIVNGLDKELIDDKKIIQIIDESKINENFVSDYFFIESNDKYFDIREYRDEIFAKSSKFLGLKSKDTSYENIISNLLNEKNENIEKIGFFEKLKKKLAK</sequence>
<gene>
    <name evidence="1" type="ORF">AVLFYP127_00671</name>
</gene>
<dbReference type="RefSeq" id="WP_156329182.1">
    <property type="nucleotide sequence ID" value="NZ_CACRSW010000027.1"/>
</dbReference>
<dbReference type="EMBL" id="CACRSW010000027">
    <property type="protein sequence ID" value="VYT05747.1"/>
    <property type="molecule type" value="Genomic_DNA"/>
</dbReference>
<reference evidence="1" key="1">
    <citation type="submission" date="2019-11" db="EMBL/GenBank/DDBJ databases">
        <authorList>
            <person name="Feng L."/>
        </authorList>
    </citation>
    <scope>NUCLEOTIDE SEQUENCE</scope>
    <source>
        <strain evidence="1">AvaginalisLFYP127</strain>
    </source>
</reference>
<organism evidence="1">
    <name type="scientific">Anaerococcus vaginalis</name>
    <dbReference type="NCBI Taxonomy" id="33037"/>
    <lineage>
        <taxon>Bacteria</taxon>
        <taxon>Bacillati</taxon>
        <taxon>Bacillota</taxon>
        <taxon>Tissierellia</taxon>
        <taxon>Tissierellales</taxon>
        <taxon>Peptoniphilaceae</taxon>
        <taxon>Anaerococcus</taxon>
    </lineage>
</organism>
<evidence type="ECO:0000313" key="1">
    <source>
        <dbReference type="EMBL" id="VYT05747.1"/>
    </source>
</evidence>
<accession>A0A6N2TK10</accession>
<name>A0A6N2TK10_9FIRM</name>
<dbReference type="AlphaFoldDB" id="A0A6N2TK10"/>